<evidence type="ECO:0000256" key="1">
    <source>
        <dbReference type="SAM" id="MobiDB-lite"/>
    </source>
</evidence>
<dbReference type="Pfam" id="PF00078">
    <property type="entry name" value="RVT_1"/>
    <property type="match status" value="1"/>
</dbReference>
<evidence type="ECO:0000313" key="5">
    <source>
        <dbReference type="RefSeq" id="XP_027083610.1"/>
    </source>
</evidence>
<dbReference type="InterPro" id="IPR026960">
    <property type="entry name" value="RVT-Znf"/>
</dbReference>
<organism evidence="4 5">
    <name type="scientific">Coffea arabica</name>
    <name type="common">Arabian coffee</name>
    <dbReference type="NCBI Taxonomy" id="13443"/>
    <lineage>
        <taxon>Eukaryota</taxon>
        <taxon>Viridiplantae</taxon>
        <taxon>Streptophyta</taxon>
        <taxon>Embryophyta</taxon>
        <taxon>Tracheophyta</taxon>
        <taxon>Spermatophyta</taxon>
        <taxon>Magnoliopsida</taxon>
        <taxon>eudicotyledons</taxon>
        <taxon>Gunneridae</taxon>
        <taxon>Pentapetalae</taxon>
        <taxon>asterids</taxon>
        <taxon>lamiids</taxon>
        <taxon>Gentianales</taxon>
        <taxon>Rubiaceae</taxon>
        <taxon>Ixoroideae</taxon>
        <taxon>Gardenieae complex</taxon>
        <taxon>Bertiereae - Coffeeae clade</taxon>
        <taxon>Coffeeae</taxon>
        <taxon>Coffea</taxon>
    </lineage>
</organism>
<dbReference type="AlphaFoldDB" id="A0A6P6TYX8"/>
<dbReference type="PANTHER" id="PTHR33116:SF86">
    <property type="entry name" value="REVERSE TRANSCRIPTASE DOMAIN-CONTAINING PROTEIN"/>
    <property type="match status" value="1"/>
</dbReference>
<dbReference type="Pfam" id="PF13966">
    <property type="entry name" value="zf-RVT"/>
    <property type="match status" value="1"/>
</dbReference>
<gene>
    <name evidence="5" type="primary">LOC113705905</name>
</gene>
<evidence type="ECO:0000313" key="4">
    <source>
        <dbReference type="Proteomes" id="UP001652660"/>
    </source>
</evidence>
<evidence type="ECO:0000259" key="3">
    <source>
        <dbReference type="Pfam" id="PF13966"/>
    </source>
</evidence>
<keyword evidence="4" id="KW-1185">Reference proteome</keyword>
<feature type="domain" description="Reverse transcriptase zinc-binding" evidence="3">
    <location>
        <begin position="480"/>
        <end position="581"/>
    </location>
</feature>
<proteinExistence type="predicted"/>
<accession>A0A6P6TYX8</accession>
<evidence type="ECO:0008006" key="6">
    <source>
        <dbReference type="Google" id="ProtNLM"/>
    </source>
</evidence>
<reference evidence="5" key="2">
    <citation type="submission" date="2025-08" db="UniProtKB">
        <authorList>
            <consortium name="RefSeq"/>
        </authorList>
    </citation>
    <scope>IDENTIFICATION</scope>
    <source>
        <tissue evidence="5">Leaves</tissue>
    </source>
</reference>
<dbReference type="PANTHER" id="PTHR33116">
    <property type="entry name" value="REVERSE TRANSCRIPTASE ZINC-BINDING DOMAIN-CONTAINING PROTEIN-RELATED-RELATED"/>
    <property type="match status" value="1"/>
</dbReference>
<feature type="domain" description="Reverse transcriptase" evidence="2">
    <location>
        <begin position="98"/>
        <end position="256"/>
    </location>
</feature>
<reference evidence="4" key="1">
    <citation type="journal article" date="2025" name="Foods">
        <title>Unveiling the Microbial Signatures of Arabica Coffee Cherries: Insights into Ripeness Specific Diversity, Functional Traits, and Implications for Quality and Safety.</title>
        <authorList>
            <consortium name="RefSeq"/>
            <person name="Tenea G.N."/>
            <person name="Cifuentes V."/>
            <person name="Reyes P."/>
            <person name="Cevallos-Vallejos M."/>
        </authorList>
    </citation>
    <scope>NUCLEOTIDE SEQUENCE [LARGE SCALE GENOMIC DNA]</scope>
</reference>
<dbReference type="OrthoDB" id="1166712at2759"/>
<feature type="region of interest" description="Disordered" evidence="1">
    <location>
        <begin position="624"/>
        <end position="654"/>
    </location>
</feature>
<dbReference type="Proteomes" id="UP001652660">
    <property type="component" value="Chromosome 8c"/>
</dbReference>
<dbReference type="GeneID" id="113705905"/>
<evidence type="ECO:0000259" key="2">
    <source>
        <dbReference type="Pfam" id="PF00078"/>
    </source>
</evidence>
<dbReference type="RefSeq" id="XP_027083610.1">
    <property type="nucleotide sequence ID" value="XM_027227809.1"/>
</dbReference>
<feature type="compositionally biased region" description="Basic and acidic residues" evidence="1">
    <location>
        <begin position="627"/>
        <end position="636"/>
    </location>
</feature>
<dbReference type="InterPro" id="IPR000477">
    <property type="entry name" value="RT_dom"/>
</dbReference>
<sequence>MVEKSSENEGRKGRVGALKNQLVGTYKEEEQYWSQKARLSWLQEGDKNTIYFHAVVKGRRKRNKIGNLQREDGSWTTTDERLQMRVEWGYLRAMTEKMGFSKLWVEWTMECITSLSYSFNINGENKEHVIPSRDIRQGDPLSPYLFLLCSEGLSNMLREAARQGLLSGLKISKQGPAITHLLFADDTLVFCKAAGEETRKLRYILDQYERGSGQVINLEKSSICFSKNTKENDKVETYEPLASVRAVNQGKYLGLQMVVTRTKSRVFGFIKDSIKTRLNSWKNKFLSAAGMEVMLKAVTMAMPTYAMSCFRLLVSLFKEITRLMAKYCCGELEGRSKVHWCSWDKMIKTKLDGGFRFRNLQCFNKALLGKQIWRMIRFPNLLQDKYLRGGILKRVGLGKSIKIWKDEWIPNNPNGKPTTRVPDSGEEQKVEELISNFRWNRSVIFRRFNREDAENILKIPISLSRTGDKHFWIHSKHGEYSVKPCYQILLKEERKKEEGAKGESGSSYDDSNKQIWKTLWGLNIKHKIKLFIWRCITNTLTARETIFRRTKQGSPFCSRCGDKIETVEHIMLHCPQAQKVWKLASVQWDGIQNQTDRNELEFEGKERDGIRVVQKGSTEWMEFEEAGTGKEARSTSETDAANASQGEEGMEGRDLMELQIATQKSVEDTRWELASWPSRMDEESKLNGR</sequence>
<protein>
    <recommendedName>
        <fullName evidence="6">Reverse transcriptase domain-containing protein</fullName>
    </recommendedName>
</protein>
<name>A0A6P6TYX8_COFAR</name>